<dbReference type="EMBL" id="GBRD01002095">
    <property type="protein sequence ID" value="JAG63726.1"/>
    <property type="molecule type" value="Transcribed_RNA"/>
</dbReference>
<reference evidence="16" key="2">
    <citation type="submission" date="2014-07" db="EMBL/GenBank/DDBJ databases">
        <authorList>
            <person name="Hull J."/>
        </authorList>
    </citation>
    <scope>NUCLEOTIDE SEQUENCE</scope>
</reference>
<evidence type="ECO:0000313" key="18">
    <source>
        <dbReference type="EMBL" id="JAG31069.1"/>
    </source>
</evidence>
<keyword evidence="10 13" id="KW-0408">Iron</keyword>
<keyword evidence="15" id="KW-1133">Transmembrane helix</keyword>
<evidence type="ECO:0000256" key="6">
    <source>
        <dbReference type="ARBA" id="ARBA00022723"/>
    </source>
</evidence>
<reference evidence="20" key="3">
    <citation type="submission" date="2014-09" db="EMBL/GenBank/DDBJ databases">
        <authorList>
            <person name="Magalhaes I.L.F."/>
            <person name="Oliveira U."/>
            <person name="Santos F.R."/>
            <person name="Vidigal T.H.D.A."/>
            <person name="Brescovit A.D."/>
            <person name="Santos A.J."/>
        </authorList>
    </citation>
    <scope>NUCLEOTIDE SEQUENCE</scope>
</reference>
<dbReference type="CDD" id="cd11056">
    <property type="entry name" value="CYP6-like"/>
    <property type="match status" value="1"/>
</dbReference>
<dbReference type="Pfam" id="PF00067">
    <property type="entry name" value="p450"/>
    <property type="match status" value="1"/>
</dbReference>
<evidence type="ECO:0000256" key="10">
    <source>
        <dbReference type="ARBA" id="ARBA00023004"/>
    </source>
</evidence>
<dbReference type="InterPro" id="IPR036396">
    <property type="entry name" value="Cyt_P450_sf"/>
</dbReference>
<dbReference type="GO" id="GO:0005789">
    <property type="term" value="C:endoplasmic reticulum membrane"/>
    <property type="evidence" value="ECO:0007669"/>
    <property type="project" value="UniProtKB-SubCell"/>
</dbReference>
<dbReference type="PROSITE" id="PS00086">
    <property type="entry name" value="CYTOCHROME_P450"/>
    <property type="match status" value="1"/>
</dbReference>
<evidence type="ECO:0000256" key="11">
    <source>
        <dbReference type="ARBA" id="ARBA00023033"/>
    </source>
</evidence>
<dbReference type="EMBL" id="GBRD01002094">
    <property type="protein sequence ID" value="JAG63727.1"/>
    <property type="molecule type" value="Transcribed_RNA"/>
</dbReference>
<keyword evidence="8" id="KW-0492">Microsome</keyword>
<dbReference type="PANTHER" id="PTHR24292">
    <property type="entry name" value="CYTOCHROME P450"/>
    <property type="match status" value="1"/>
</dbReference>
<evidence type="ECO:0000256" key="1">
    <source>
        <dbReference type="ARBA" id="ARBA00001971"/>
    </source>
</evidence>
<evidence type="ECO:0000256" key="8">
    <source>
        <dbReference type="ARBA" id="ARBA00022848"/>
    </source>
</evidence>
<dbReference type="InterPro" id="IPR002402">
    <property type="entry name" value="Cyt_P450_E_grp-II"/>
</dbReference>
<dbReference type="EMBL" id="GBRD01014555">
    <property type="protein sequence ID" value="JAG51271.1"/>
    <property type="molecule type" value="Transcribed_RNA"/>
</dbReference>
<keyword evidence="9 14" id="KW-0560">Oxidoreductase</keyword>
<dbReference type="EMBL" id="GBRD01014558">
    <property type="protein sequence ID" value="JAG51268.1"/>
    <property type="molecule type" value="Transcribed_RNA"/>
</dbReference>
<dbReference type="PANTHER" id="PTHR24292:SF104">
    <property type="entry name" value="CYTOCHROME P450 308A1-RELATED"/>
    <property type="match status" value="1"/>
</dbReference>
<evidence type="ECO:0000256" key="14">
    <source>
        <dbReference type="RuleBase" id="RU000461"/>
    </source>
</evidence>
<accession>A0A0A9X611</accession>
<keyword evidence="6 13" id="KW-0479">Metal-binding</keyword>
<evidence type="ECO:0000313" key="16">
    <source>
        <dbReference type="EMBL" id="JAG16127.1"/>
    </source>
</evidence>
<evidence type="ECO:0000313" key="19">
    <source>
        <dbReference type="EMBL" id="JAG33859.1"/>
    </source>
</evidence>
<dbReference type="InterPro" id="IPR050476">
    <property type="entry name" value="Insect_CytP450_Detox"/>
</dbReference>
<sequence length="529" mass="60468">MPPRSKAHDMAVLGALLLIVAALLGYFVYFAKKVNEHWKNKGVPHKTPMLFFGNSINAVLGKGNLMNENRQDVLRMFPKAPLVGYYDFVKPTLIVNDLDLVQKVLIKDFSHFNTRPMNPDEEKFPELVNLSNMTGKRWKSLRNKMIPVFTTGKLRLMFEQMSILSDTLLGSINPKDEEEVKSVDLKKLFNCYSMDIIGSTAFGIEVGTLKDSNNEFARIGRTAFGWNFTLRFMFMYNFPSLSRRLGIGMNSPSIVKYYSDIVKQTLAHRVASGGQRNDFVNLMLTLKEKGFLESGKEEMDSYLDMVDDSLPDNERVEITENLILSNAFLFIMAGFEPVGTVLSHLCFDLSQNVDKQEKLRNEILKAYDAKKGVFNYDTIRDTPYMEMCVKETMRLHTVVGIINRECSKEYTFPGTNVTVKPGEAIEISSYSIHMNPEIYREPEKFIPERFGPDVTYPPCTWLPFGDGPRICIAMRFVITEVKCAMAKLLLKYDIRLNPKTVLPIKPKSLSILYNTASPMYFDLIKRPEH</sequence>
<dbReference type="GO" id="GO:0020037">
    <property type="term" value="F:heme binding"/>
    <property type="evidence" value="ECO:0007669"/>
    <property type="project" value="InterPro"/>
</dbReference>
<reference evidence="16" key="1">
    <citation type="journal article" date="2014" name="PLoS ONE">
        <title>Transcriptome-Based Identification of ABC Transporters in the Western Tarnished Plant Bug Lygus hesperus.</title>
        <authorList>
            <person name="Hull J.J."/>
            <person name="Chaney K."/>
            <person name="Geib S.M."/>
            <person name="Fabrick J.A."/>
            <person name="Brent C.S."/>
            <person name="Walsh D."/>
            <person name="Lavine L.C."/>
        </authorList>
    </citation>
    <scope>NUCLEOTIDE SEQUENCE</scope>
</reference>
<organism evidence="16">
    <name type="scientific">Lygus hesperus</name>
    <name type="common">Western plant bug</name>
    <dbReference type="NCBI Taxonomy" id="30085"/>
    <lineage>
        <taxon>Eukaryota</taxon>
        <taxon>Metazoa</taxon>
        <taxon>Ecdysozoa</taxon>
        <taxon>Arthropoda</taxon>
        <taxon>Hexapoda</taxon>
        <taxon>Insecta</taxon>
        <taxon>Pterygota</taxon>
        <taxon>Neoptera</taxon>
        <taxon>Paraneoptera</taxon>
        <taxon>Hemiptera</taxon>
        <taxon>Heteroptera</taxon>
        <taxon>Panheteroptera</taxon>
        <taxon>Cimicomorpha</taxon>
        <taxon>Miridae</taxon>
        <taxon>Mirini</taxon>
        <taxon>Lygus</taxon>
    </lineage>
</organism>
<comment type="cofactor">
    <cofactor evidence="1 13">
        <name>heme</name>
        <dbReference type="ChEBI" id="CHEBI:30413"/>
    </cofactor>
</comment>
<dbReference type="InterPro" id="IPR017972">
    <property type="entry name" value="Cyt_P450_CS"/>
</dbReference>
<evidence type="ECO:0000313" key="20">
    <source>
        <dbReference type="EMBL" id="JAG51266.1"/>
    </source>
</evidence>
<keyword evidence="7" id="KW-0256">Endoplasmic reticulum</keyword>
<evidence type="ECO:0000256" key="15">
    <source>
        <dbReference type="SAM" id="Phobius"/>
    </source>
</evidence>
<dbReference type="EMBL" id="GBHO01009745">
    <property type="protein sequence ID" value="JAG33859.1"/>
    <property type="molecule type" value="Transcribed_RNA"/>
</dbReference>
<feature type="transmembrane region" description="Helical" evidence="15">
    <location>
        <begin position="12"/>
        <end position="31"/>
    </location>
</feature>
<evidence type="ECO:0000256" key="3">
    <source>
        <dbReference type="ARBA" id="ARBA00004406"/>
    </source>
</evidence>
<protein>
    <submittedName>
        <fullName evidence="16">Putative cytochrome P450 6a20</fullName>
    </submittedName>
</protein>
<dbReference type="PRINTS" id="PR00464">
    <property type="entry name" value="EP450II"/>
</dbReference>
<dbReference type="FunFam" id="1.10.630.10:FF:000042">
    <property type="entry name" value="Cytochrome P450"/>
    <property type="match status" value="1"/>
</dbReference>
<dbReference type="GO" id="GO:0004497">
    <property type="term" value="F:monooxygenase activity"/>
    <property type="evidence" value="ECO:0007669"/>
    <property type="project" value="UniProtKB-KW"/>
</dbReference>
<keyword evidence="11 14" id="KW-0503">Monooxygenase</keyword>
<dbReference type="SUPFAM" id="SSF48264">
    <property type="entry name" value="Cytochrome P450"/>
    <property type="match status" value="1"/>
</dbReference>
<keyword evidence="15" id="KW-0812">Transmembrane</keyword>
<evidence type="ECO:0000256" key="2">
    <source>
        <dbReference type="ARBA" id="ARBA00004174"/>
    </source>
</evidence>
<dbReference type="PRINTS" id="PR00385">
    <property type="entry name" value="P450"/>
</dbReference>
<keyword evidence="12 15" id="KW-0472">Membrane</keyword>
<dbReference type="InterPro" id="IPR001128">
    <property type="entry name" value="Cyt_P450"/>
</dbReference>
<evidence type="ECO:0000256" key="7">
    <source>
        <dbReference type="ARBA" id="ARBA00022824"/>
    </source>
</evidence>
<keyword evidence="5 13" id="KW-0349">Heme</keyword>
<dbReference type="AlphaFoldDB" id="A0A0A9X611"/>
<evidence type="ECO:0000256" key="9">
    <source>
        <dbReference type="ARBA" id="ARBA00023002"/>
    </source>
</evidence>
<dbReference type="EMBL" id="GBHO01027476">
    <property type="protein sequence ID" value="JAG16128.1"/>
    <property type="molecule type" value="Transcribed_RNA"/>
</dbReference>
<dbReference type="EMBL" id="GBHO01012535">
    <property type="protein sequence ID" value="JAG31069.1"/>
    <property type="molecule type" value="Transcribed_RNA"/>
</dbReference>
<dbReference type="Gene3D" id="1.10.630.10">
    <property type="entry name" value="Cytochrome P450"/>
    <property type="match status" value="1"/>
</dbReference>
<evidence type="ECO:0000256" key="4">
    <source>
        <dbReference type="ARBA" id="ARBA00010617"/>
    </source>
</evidence>
<name>A0A0A9X611_LYGHE</name>
<comment type="similarity">
    <text evidence="4 14">Belongs to the cytochrome P450 family.</text>
</comment>
<feature type="binding site" description="axial binding residue" evidence="13">
    <location>
        <position position="471"/>
    </location>
    <ligand>
        <name>heme</name>
        <dbReference type="ChEBI" id="CHEBI:30413"/>
    </ligand>
    <ligandPart>
        <name>Fe</name>
        <dbReference type="ChEBI" id="CHEBI:18248"/>
    </ligandPart>
</feature>
<proteinExistence type="inferred from homology"/>
<evidence type="ECO:0000256" key="5">
    <source>
        <dbReference type="ARBA" id="ARBA00022617"/>
    </source>
</evidence>
<dbReference type="EMBL" id="GBRD01014560">
    <property type="protein sequence ID" value="JAG51266.1"/>
    <property type="molecule type" value="Transcribed_RNA"/>
</dbReference>
<evidence type="ECO:0000313" key="17">
    <source>
        <dbReference type="EMBL" id="JAG16128.1"/>
    </source>
</evidence>
<dbReference type="GO" id="GO:0005506">
    <property type="term" value="F:iron ion binding"/>
    <property type="evidence" value="ECO:0007669"/>
    <property type="project" value="InterPro"/>
</dbReference>
<gene>
    <name evidence="16" type="primary">Cyp6a20_1</name>
    <name evidence="19" type="synonym">Cyp6a20_10</name>
    <name evidence="18" type="synonym">Cyp6a20_6</name>
    <name evidence="17" type="synonym">Cyp6a20_7</name>
    <name evidence="16" type="ORF">CM83_66748</name>
    <name evidence="17" type="ORF">CM83_66750</name>
    <name evidence="19" type="ORF">CM83_66753</name>
    <name evidence="18" type="ORF">CM83_66754</name>
</gene>
<evidence type="ECO:0000256" key="13">
    <source>
        <dbReference type="PIRSR" id="PIRSR602402-1"/>
    </source>
</evidence>
<dbReference type="EMBL" id="GBHO01027477">
    <property type="protein sequence ID" value="JAG16127.1"/>
    <property type="molecule type" value="Transcribed_RNA"/>
</dbReference>
<evidence type="ECO:0000256" key="12">
    <source>
        <dbReference type="ARBA" id="ARBA00023136"/>
    </source>
</evidence>
<comment type="subcellular location">
    <subcellularLocation>
        <location evidence="3">Endoplasmic reticulum membrane</location>
        <topology evidence="3">Peripheral membrane protein</topology>
    </subcellularLocation>
    <subcellularLocation>
        <location evidence="2">Microsome membrane</location>
        <topology evidence="2">Peripheral membrane protein</topology>
    </subcellularLocation>
</comment>
<dbReference type="GO" id="GO:0016705">
    <property type="term" value="F:oxidoreductase activity, acting on paired donors, with incorporation or reduction of molecular oxygen"/>
    <property type="evidence" value="ECO:0007669"/>
    <property type="project" value="InterPro"/>
</dbReference>